<dbReference type="GO" id="GO:0006633">
    <property type="term" value="P:fatty acid biosynthetic process"/>
    <property type="evidence" value="ECO:0007669"/>
    <property type="project" value="InterPro"/>
</dbReference>
<keyword evidence="3" id="KW-0596">Phosphopantetheine</keyword>
<organism evidence="10 11">
    <name type="scientific">Gracilibacillus dipsosauri</name>
    <dbReference type="NCBI Taxonomy" id="178340"/>
    <lineage>
        <taxon>Bacteria</taxon>
        <taxon>Bacillati</taxon>
        <taxon>Bacillota</taxon>
        <taxon>Bacilli</taxon>
        <taxon>Bacillales</taxon>
        <taxon>Bacillaceae</taxon>
        <taxon>Gracilibacillus</taxon>
    </lineage>
</organism>
<dbReference type="Pfam" id="PF02801">
    <property type="entry name" value="Ketoacyl-synt_C"/>
    <property type="match status" value="2"/>
</dbReference>
<dbReference type="SUPFAM" id="SSF51735">
    <property type="entry name" value="NAD(P)-binding Rossmann-fold domains"/>
    <property type="match status" value="1"/>
</dbReference>
<dbReference type="PANTHER" id="PTHR43775:SF37">
    <property type="entry name" value="SI:DKEY-61P9.11"/>
    <property type="match status" value="1"/>
</dbReference>
<gene>
    <name evidence="10" type="ORF">DLJ74_15665</name>
</gene>
<feature type="domain" description="Ketosynthase family 3 (KS3)" evidence="9">
    <location>
        <begin position="100"/>
        <end position="521"/>
    </location>
</feature>
<dbReference type="GO" id="GO:0005886">
    <property type="term" value="C:plasma membrane"/>
    <property type="evidence" value="ECO:0007669"/>
    <property type="project" value="TreeGrafter"/>
</dbReference>
<dbReference type="InterPro" id="IPR013217">
    <property type="entry name" value="Methyltransf_12"/>
</dbReference>
<dbReference type="EMBL" id="QGTD01000015">
    <property type="protein sequence ID" value="PWU67369.1"/>
    <property type="molecule type" value="Genomic_DNA"/>
</dbReference>
<evidence type="ECO:0000259" key="8">
    <source>
        <dbReference type="PROSITE" id="PS50075"/>
    </source>
</evidence>
<dbReference type="SMART" id="SM00825">
    <property type="entry name" value="PKS_KS"/>
    <property type="match status" value="2"/>
</dbReference>
<dbReference type="Gene3D" id="3.40.50.150">
    <property type="entry name" value="Vaccinia Virus protein VP39"/>
    <property type="match status" value="1"/>
</dbReference>
<dbReference type="SUPFAM" id="SSF53901">
    <property type="entry name" value="Thiolase-like"/>
    <property type="match status" value="3"/>
</dbReference>
<dbReference type="Pfam" id="PF00550">
    <property type="entry name" value="PP-binding"/>
    <property type="match status" value="3"/>
</dbReference>
<sequence length="2537" mass="283933">MRRNQGTEHSIKEKLIEKFIQVVGTDQPLDLNKSFLELGMNSIMAVDFVEAVNDSLDLELGVEVIFDFRGIPELAEHIEKQYFIEEKSATSVNAISEDSSTDIAIIGIAGKFADSENIEELWTHLKAGDCCVKEIQRPGWDEKVYFTTQANQKNRSVSKWGGMLSHIDQFDADFFDISTEEAERMDPQQRICLEETYKAFEDADYPAEKLAGKKVGVFIGGRTSDYRSKLKDEMDTYTFWGNEMSMLASRISYFFNFKGPCLTVDTACSSSLVAIHLACDSICKGESEMALAGGVFIASTPEFFKMSSQAGLLSPEGQCKAFDPEANGMVLGEGAGMAVLKRLDAAVRDQDHIYGVIKGSVINQAGKTNGMTAPSVASQKQLIKEVYTKSQINPETIGYIEAHGTGTVLGDRMELKAFSEVFEEFTDKTQYCVIGSHKPNIGHATLAAGMAGLFKILMAMKNQVLPPNRLIELDQEDPLRNSPFVFNTTLAPWKASSGTPLRAGLNALGSNGTNAHIIIEEWVDQSPQSISSIPKPYYLFLLSAKNIEALRQKLVDLAFWIKSEGEHYSAEEVAYTLSVARSHYDVRCTFIASNLTELRQQLFKVIEAGLEEDETWCHRVTTYQSDLERINYGQQLIHTLSNQTILHMDRYQDYVVKLSELYVQGHPMDWTGLYQKNRKVPLPPYPFCRTSYWVQEKDATTDQEPTNLSSFGLQMEDMEELLTKLLLRQLQSLGILNDQKLTLEDMQKKLGLQSIYAKWLKRSLQFLMDNHCVFCDESNRYSVNPAFTQKMDDWEDWERKKQYWLTNQDAKAQTILVEHTLRSLPRILTGEILATDIMFPNSSMELVEGIYQNNDIADYFNNILAQKVVEYIQELLHQDPNARIRIIEIGAGTGATSSSVLKNLEPYRDNVEEYCYTDISKAFLVYAEKRFKEAYPFVNYAVYNVEAEALEQGIRIDTYDIAIATNVFHATKEIAQSLQQVKAVLKKDGMLILNELSENSLFLHLTFGLLEGWWLFQDDTLRLSGGPAISANGWKEVLKQEGFKQVQFPVAEDHEKGQQIIMGLSDGQLRQVAMLKQPFKQGEQKQPAVTTVKNDHIARALKDWMAEHLSHALSTDAQNINFGAAFRDYGVDSISGINLIQTINSTFSLELGTTILFDFTTIDQLTDFLLTHYNEAITTSFGQETPSSMEETSSEQVVGAKEEKRSYKERGSDVEKKGQIAIVGISGRFANSENVHELWEHLSKGTNLVDHTTRWREQNDKDETLKRWEIGSFIENIDQFDPFFFNISGVEANHMDPQQRLFLMACWQALEDAGYAGKSIQGRSCGVYVGGSEGDYHHLMHNYPSNEVPQAFWGNLGSVIPARIAYYLNLQGPAIAIDTACSSSLVAMHVACQGLWTGEIEMALAGGVSIRCTPELYKAEHQAGMLSPSGQCYTFDDRANGFVPGEGVGVVLLKRLEDALANGDHIYGVIRGSGINQDGTTNGITAPSLRSQVQLEQNIYKQFGINPKDIQMVEAHGTGTKLGDPIEYQALTQAFKHYTDKKSYCAIGSIKTNIGHTQMAAGIAGVIKVLLALKHRKIPPSLHFDQGNSNIEFKDSPFYVNTELKEWEVKSGAKRCAAVSSFGVSGTNAHMVIEEAPEVVRNHPDMLGYLLVLSARSEEALQKQAQQLIDYSKSNTEDVGNICYTLMVGRKHFNHRLACVVRNQQDMVAQLAQWLERKSTSSIFTHVIYEREQRELPALKKFGNHCIAQCKINKEDYMDNLSTVADLYVQGYELDYPALFTEGQYGRVPLPTYPFSPDRYWVPQPEEVTAPTKEASFASDSSQTPVAEAMGKSAEETRLMTFAENWQQQELPDERWAPPKVWVCFLSDPSYQSLWRTGLQTRYPGTEVIFIAQGSKASRENAYSYQLPREDGAAYRQTLQRIAADWGTGFALLYLWPLEEPHFLSDYRPLFHLFQATQEAKPARFVWAGEWTSPLERSYLESWMGWERSLGLLFPQMEVAGILQKATSEALDITKWLDRLADELGTPDLESVLYDGGKRHVCRIKSTDITEGEGQIQEGGTYLITGGGGGLGRSLAANLTRSRSVNLVLTGRSPLSDSLAAEIKQWEETGSQVVYCQADVCDRATMEAVLAEAKNRFGGIDGVIHTAGVASTAPLLAKSAADFAHVLAPKVQGVQVLDEVFASESLDFVCYFSSSSAILGDMGAGDYAIANRFLLAYADQRQAIYPGKTLVIHWPLWKEGGMGLGDEEQTHLYLASSGQRALETEEGFALFERLLGQSSTQHLVLAGQPERVYRFLGIDQPETVEPLPKQPDVLDVPAGQGRREEMKGLSVPQCVEWDLKEIASQLLQIPRHQLQVESNLADFGFDSITLATFAEQLTDHYQVEITPALFFGYPTLGKLTDYYMTEHKEAMADFYREGTTREKPSLHLSTEDQPAPKESSQPVRSEKLEERKSPSAPQVPAAPTQPDTEPIAVIGMSGRFPGARNIAQLWEHLVQGEEQVQPTTRWSEEGEPWRLGMVPGVREFDPTFFGISPREAQ</sequence>
<comment type="function">
    <text evidence="1">Involved in some intermediate steps for the synthesis of the antibiotic polyketide bacillaene which is involved in secondary metabolism.</text>
</comment>
<dbReference type="FunFam" id="3.40.47.10:FF:000019">
    <property type="entry name" value="Polyketide synthase type I"/>
    <property type="match status" value="1"/>
</dbReference>
<feature type="domain" description="Carrier" evidence="8">
    <location>
        <begin position="1095"/>
        <end position="1173"/>
    </location>
</feature>
<comment type="caution">
    <text evidence="10">The sequence shown here is derived from an EMBL/GenBank/DDBJ whole genome shotgun (WGS) entry which is preliminary data.</text>
</comment>
<feature type="compositionally biased region" description="Basic and acidic residues" evidence="7">
    <location>
        <begin position="2444"/>
        <end position="2453"/>
    </location>
</feature>
<feature type="compositionally biased region" description="Polar residues" evidence="7">
    <location>
        <begin position="2427"/>
        <end position="2443"/>
    </location>
</feature>
<feature type="compositionally biased region" description="Basic and acidic residues" evidence="7">
    <location>
        <begin position="1200"/>
        <end position="1210"/>
    </location>
</feature>
<dbReference type="InterPro" id="IPR020806">
    <property type="entry name" value="PKS_PP-bd"/>
</dbReference>
<dbReference type="Pfam" id="PF08242">
    <property type="entry name" value="Methyltransf_12"/>
    <property type="match status" value="1"/>
</dbReference>
<dbReference type="InterPro" id="IPR014031">
    <property type="entry name" value="Ketoacyl_synth_C"/>
</dbReference>
<keyword evidence="4" id="KW-0597">Phosphoprotein</keyword>
<evidence type="ECO:0000256" key="4">
    <source>
        <dbReference type="ARBA" id="ARBA00022553"/>
    </source>
</evidence>
<dbReference type="InterPro" id="IPR050091">
    <property type="entry name" value="PKS_NRPS_Biosynth_Enz"/>
</dbReference>
<dbReference type="RefSeq" id="WP_146202441.1">
    <property type="nucleotide sequence ID" value="NZ_QGTD01000015.1"/>
</dbReference>
<dbReference type="SMART" id="SM00823">
    <property type="entry name" value="PKS_PP"/>
    <property type="match status" value="3"/>
</dbReference>
<dbReference type="Gene3D" id="3.40.47.10">
    <property type="match status" value="3"/>
</dbReference>
<feature type="compositionally biased region" description="Low complexity" evidence="7">
    <location>
        <begin position="1184"/>
        <end position="1195"/>
    </location>
</feature>
<evidence type="ECO:0000256" key="5">
    <source>
        <dbReference type="ARBA" id="ARBA00022679"/>
    </source>
</evidence>
<dbReference type="GO" id="GO:0005737">
    <property type="term" value="C:cytoplasm"/>
    <property type="evidence" value="ECO:0007669"/>
    <property type="project" value="TreeGrafter"/>
</dbReference>
<evidence type="ECO:0000256" key="6">
    <source>
        <dbReference type="ARBA" id="ARBA00023268"/>
    </source>
</evidence>
<accession>A0A317L0J8</accession>
<protein>
    <recommendedName>
        <fullName evidence="12">Polyketide synthase</fullName>
    </recommendedName>
</protein>
<comment type="pathway">
    <text evidence="2">Antibiotic biosynthesis; bacillaene biosynthesis.</text>
</comment>
<evidence type="ECO:0000313" key="11">
    <source>
        <dbReference type="Proteomes" id="UP000245624"/>
    </source>
</evidence>
<dbReference type="Pfam" id="PF08659">
    <property type="entry name" value="KR"/>
    <property type="match status" value="1"/>
</dbReference>
<reference evidence="10 11" key="1">
    <citation type="submission" date="2018-05" db="EMBL/GenBank/DDBJ databases">
        <title>Genomic analysis of Gracilibacillus dipsosauri DD1 reveals novel features of a salt-tolerant amylase.</title>
        <authorList>
            <person name="Deutch C.E."/>
            <person name="Yang S."/>
        </authorList>
    </citation>
    <scope>NUCLEOTIDE SEQUENCE [LARGE SCALE GENOMIC DNA]</scope>
    <source>
        <strain evidence="10 11">DD1</strain>
    </source>
</reference>
<evidence type="ECO:0000256" key="7">
    <source>
        <dbReference type="SAM" id="MobiDB-lite"/>
    </source>
</evidence>
<feature type="region of interest" description="Disordered" evidence="7">
    <location>
        <begin position="1181"/>
        <end position="1210"/>
    </location>
</feature>
<dbReference type="InterPro" id="IPR036736">
    <property type="entry name" value="ACP-like_sf"/>
</dbReference>
<dbReference type="Gene3D" id="3.40.50.720">
    <property type="entry name" value="NAD(P)-binding Rossmann-like Domain"/>
    <property type="match status" value="1"/>
</dbReference>
<dbReference type="SUPFAM" id="SSF53335">
    <property type="entry name" value="S-adenosyl-L-methionine-dependent methyltransferases"/>
    <property type="match status" value="1"/>
</dbReference>
<feature type="region of interest" description="Disordered" evidence="7">
    <location>
        <begin position="2425"/>
        <end position="2468"/>
    </location>
</feature>
<dbReference type="PROSITE" id="PS50075">
    <property type="entry name" value="CARRIER"/>
    <property type="match status" value="3"/>
</dbReference>
<dbReference type="SUPFAM" id="SSF47336">
    <property type="entry name" value="ACP-like"/>
    <property type="match status" value="3"/>
</dbReference>
<dbReference type="CDD" id="cd08953">
    <property type="entry name" value="KR_2_SDR_x"/>
    <property type="match status" value="1"/>
</dbReference>
<evidence type="ECO:0000256" key="3">
    <source>
        <dbReference type="ARBA" id="ARBA00022450"/>
    </source>
</evidence>
<feature type="domain" description="Ketosynthase family 3 (KS3)" evidence="9">
    <location>
        <begin position="1217"/>
        <end position="1635"/>
    </location>
</feature>
<dbReference type="Gene3D" id="1.10.1200.10">
    <property type="entry name" value="ACP-like"/>
    <property type="match status" value="3"/>
</dbReference>
<dbReference type="InterPro" id="IPR029063">
    <property type="entry name" value="SAM-dependent_MTases_sf"/>
</dbReference>
<dbReference type="OrthoDB" id="2897140at2"/>
<dbReference type="CDD" id="cd02440">
    <property type="entry name" value="AdoMet_MTases"/>
    <property type="match status" value="1"/>
</dbReference>
<dbReference type="PROSITE" id="PS00606">
    <property type="entry name" value="KS3_1"/>
    <property type="match status" value="2"/>
</dbReference>
<keyword evidence="5" id="KW-0808">Transferase</keyword>
<name>A0A317L0J8_9BACI</name>
<dbReference type="InterPro" id="IPR006162">
    <property type="entry name" value="Ppantetheine_attach_site"/>
</dbReference>
<keyword evidence="11" id="KW-1185">Reference proteome</keyword>
<feature type="non-terminal residue" evidence="10">
    <location>
        <position position="2537"/>
    </location>
</feature>
<dbReference type="InterPro" id="IPR013968">
    <property type="entry name" value="PKS_KR"/>
</dbReference>
<dbReference type="CDD" id="cd00833">
    <property type="entry name" value="PKS"/>
    <property type="match status" value="2"/>
</dbReference>
<evidence type="ECO:0000259" key="9">
    <source>
        <dbReference type="PROSITE" id="PS52004"/>
    </source>
</evidence>
<dbReference type="InterPro" id="IPR036291">
    <property type="entry name" value="NAD(P)-bd_dom_sf"/>
</dbReference>
<dbReference type="Pfam" id="PF00109">
    <property type="entry name" value="ketoacyl-synt"/>
    <property type="match status" value="3"/>
</dbReference>
<dbReference type="InterPro" id="IPR018201">
    <property type="entry name" value="Ketoacyl_synth_AS"/>
</dbReference>
<dbReference type="GO" id="GO:0031177">
    <property type="term" value="F:phosphopantetheine binding"/>
    <property type="evidence" value="ECO:0007669"/>
    <property type="project" value="InterPro"/>
</dbReference>
<dbReference type="InterPro" id="IPR020841">
    <property type="entry name" value="PKS_Beta-ketoAc_synthase_dom"/>
</dbReference>
<dbReference type="Pfam" id="PF22621">
    <property type="entry name" value="CurL-like_PKS_C"/>
    <property type="match status" value="2"/>
</dbReference>
<feature type="domain" description="Carrier" evidence="8">
    <location>
        <begin position="6"/>
        <end position="82"/>
    </location>
</feature>
<dbReference type="GO" id="GO:0004312">
    <property type="term" value="F:fatty acid synthase activity"/>
    <property type="evidence" value="ECO:0007669"/>
    <property type="project" value="TreeGrafter"/>
</dbReference>
<dbReference type="InterPro" id="IPR009081">
    <property type="entry name" value="PP-bd_ACP"/>
</dbReference>
<dbReference type="SMART" id="SM01294">
    <property type="entry name" value="PKS_PP_betabranch"/>
    <property type="match status" value="3"/>
</dbReference>
<feature type="domain" description="Carrier" evidence="8">
    <location>
        <begin position="2330"/>
        <end position="2407"/>
    </location>
</feature>
<dbReference type="InterPro" id="IPR016039">
    <property type="entry name" value="Thiolase-like"/>
</dbReference>
<evidence type="ECO:0000313" key="10">
    <source>
        <dbReference type="EMBL" id="PWU67369.1"/>
    </source>
</evidence>
<dbReference type="PROSITE" id="PS00012">
    <property type="entry name" value="PHOSPHOPANTETHEINE"/>
    <property type="match status" value="1"/>
</dbReference>
<evidence type="ECO:0000256" key="1">
    <source>
        <dbReference type="ARBA" id="ARBA00003299"/>
    </source>
</evidence>
<dbReference type="SMART" id="SM00822">
    <property type="entry name" value="PKS_KR"/>
    <property type="match status" value="1"/>
</dbReference>
<dbReference type="InterPro" id="IPR014030">
    <property type="entry name" value="Ketoacyl_synth_N"/>
</dbReference>
<evidence type="ECO:0000256" key="2">
    <source>
        <dbReference type="ARBA" id="ARBA00004789"/>
    </source>
</evidence>
<dbReference type="Gene3D" id="1.10.1240.100">
    <property type="match status" value="2"/>
</dbReference>
<evidence type="ECO:0008006" key="12">
    <source>
        <dbReference type="Google" id="ProtNLM"/>
    </source>
</evidence>
<dbReference type="Proteomes" id="UP000245624">
    <property type="component" value="Unassembled WGS sequence"/>
</dbReference>
<keyword evidence="6" id="KW-0511">Multifunctional enzyme</keyword>
<dbReference type="GO" id="GO:0071770">
    <property type="term" value="P:DIM/DIP cell wall layer assembly"/>
    <property type="evidence" value="ECO:0007669"/>
    <property type="project" value="TreeGrafter"/>
</dbReference>
<dbReference type="PANTHER" id="PTHR43775">
    <property type="entry name" value="FATTY ACID SYNTHASE"/>
    <property type="match status" value="1"/>
</dbReference>
<dbReference type="GO" id="GO:0004315">
    <property type="term" value="F:3-oxoacyl-[acyl-carrier-protein] synthase activity"/>
    <property type="evidence" value="ECO:0007669"/>
    <property type="project" value="InterPro"/>
</dbReference>
<proteinExistence type="predicted"/>
<dbReference type="InterPro" id="IPR057326">
    <property type="entry name" value="KR_dom"/>
</dbReference>
<dbReference type="PROSITE" id="PS52004">
    <property type="entry name" value="KS3_2"/>
    <property type="match status" value="2"/>
</dbReference>